<dbReference type="AlphaFoldDB" id="A0A3D8VED5"/>
<feature type="region of interest" description="Disordered" evidence="1">
    <location>
        <begin position="1"/>
        <end position="29"/>
    </location>
</feature>
<comment type="caution">
    <text evidence="2">The sequence shown here is derived from an EMBL/GenBank/DDBJ whole genome shotgun (WGS) entry which is preliminary data.</text>
</comment>
<proteinExistence type="predicted"/>
<dbReference type="InterPro" id="IPR000164">
    <property type="entry name" value="Histone_H3/CENP-A"/>
</dbReference>
<protein>
    <submittedName>
        <fullName evidence="2">Uncharacterized protein</fullName>
    </submittedName>
</protein>
<evidence type="ECO:0000313" key="2">
    <source>
        <dbReference type="EMBL" id="RDY67774.1"/>
    </source>
</evidence>
<keyword evidence="3" id="KW-1185">Reference proteome</keyword>
<organism evidence="2 3">
    <name type="scientific">Lysobacter soli</name>
    <dbReference type="NCBI Taxonomy" id="453783"/>
    <lineage>
        <taxon>Bacteria</taxon>
        <taxon>Pseudomonadati</taxon>
        <taxon>Pseudomonadota</taxon>
        <taxon>Gammaproteobacteria</taxon>
        <taxon>Lysobacterales</taxon>
        <taxon>Lysobacteraceae</taxon>
        <taxon>Lysobacter</taxon>
    </lineage>
</organism>
<sequence>MAPKQPPWKRPAPPGKAPRKQLTSAEIKAAKARADAAGRRYPNLVDNMWALRQRRLSDR</sequence>
<dbReference type="Proteomes" id="UP000256829">
    <property type="component" value="Unassembled WGS sequence"/>
</dbReference>
<dbReference type="PROSITE" id="PS00322">
    <property type="entry name" value="HISTONE_H3_1"/>
    <property type="match status" value="1"/>
</dbReference>
<accession>A0A3D8VED5</accession>
<dbReference type="GO" id="GO:0003677">
    <property type="term" value="F:DNA binding"/>
    <property type="evidence" value="ECO:0007669"/>
    <property type="project" value="InterPro"/>
</dbReference>
<reference evidence="2 3" key="1">
    <citation type="submission" date="2018-08" db="EMBL/GenBank/DDBJ databases">
        <title>Lysobacter soli KCTC 22011, whole genome shotgun sequence.</title>
        <authorList>
            <person name="Zhang X."/>
            <person name="Feng G."/>
            <person name="Zhu H."/>
        </authorList>
    </citation>
    <scope>NUCLEOTIDE SEQUENCE [LARGE SCALE GENOMIC DNA]</scope>
    <source>
        <strain evidence="2 3">KCTC 22011</strain>
    </source>
</reference>
<evidence type="ECO:0000256" key="1">
    <source>
        <dbReference type="SAM" id="MobiDB-lite"/>
    </source>
</evidence>
<gene>
    <name evidence="2" type="ORF">DX912_07605</name>
</gene>
<evidence type="ECO:0000313" key="3">
    <source>
        <dbReference type="Proteomes" id="UP000256829"/>
    </source>
</evidence>
<name>A0A3D8VED5_9GAMM</name>
<dbReference type="EMBL" id="QTJR01000004">
    <property type="protein sequence ID" value="RDY67774.1"/>
    <property type="molecule type" value="Genomic_DNA"/>
</dbReference>
<dbReference type="GO" id="GO:0030527">
    <property type="term" value="F:structural constituent of chromatin"/>
    <property type="evidence" value="ECO:0007669"/>
    <property type="project" value="InterPro"/>
</dbReference>
<dbReference type="GO" id="GO:0000786">
    <property type="term" value="C:nucleosome"/>
    <property type="evidence" value="ECO:0007669"/>
    <property type="project" value="InterPro"/>
</dbReference>
<dbReference type="RefSeq" id="WP_115841896.1">
    <property type="nucleotide sequence ID" value="NZ_CP183976.1"/>
</dbReference>
<feature type="compositionally biased region" description="Pro residues" evidence="1">
    <location>
        <begin position="1"/>
        <end position="16"/>
    </location>
</feature>